<dbReference type="EMBL" id="AP018492">
    <property type="protein sequence ID" value="BBC61062.1"/>
    <property type="molecule type" value="Genomic_DNA"/>
</dbReference>
<feature type="transmembrane region" description="Helical" evidence="6">
    <location>
        <begin position="21"/>
        <end position="38"/>
    </location>
</feature>
<dbReference type="PANTHER" id="PTHR30294:SF29">
    <property type="entry name" value="MULTIDRUG ABC TRANSPORTER PERMEASE YBHS-RELATED"/>
    <property type="match status" value="1"/>
</dbReference>
<evidence type="ECO:0000256" key="3">
    <source>
        <dbReference type="ARBA" id="ARBA00022692"/>
    </source>
</evidence>
<keyword evidence="3 6" id="KW-0812">Transmembrane</keyword>
<keyword evidence="4 6" id="KW-1133">Transmembrane helix</keyword>
<dbReference type="InterPro" id="IPR051449">
    <property type="entry name" value="ABC-2_transporter_component"/>
</dbReference>
<dbReference type="RefSeq" id="WP_015694988.1">
    <property type="nucleotide sequence ID" value="NZ_AP018492.1"/>
</dbReference>
<evidence type="ECO:0000313" key="9">
    <source>
        <dbReference type="Proteomes" id="UP000269226"/>
    </source>
</evidence>
<evidence type="ECO:0000256" key="2">
    <source>
        <dbReference type="ARBA" id="ARBA00022475"/>
    </source>
</evidence>
<evidence type="ECO:0000259" key="7">
    <source>
        <dbReference type="Pfam" id="PF12698"/>
    </source>
</evidence>
<feature type="transmembrane region" description="Helical" evidence="6">
    <location>
        <begin position="273"/>
        <end position="303"/>
    </location>
</feature>
<dbReference type="InterPro" id="IPR013525">
    <property type="entry name" value="ABC2_TM"/>
</dbReference>
<dbReference type="GO" id="GO:0140359">
    <property type="term" value="F:ABC-type transporter activity"/>
    <property type="evidence" value="ECO:0007669"/>
    <property type="project" value="InterPro"/>
</dbReference>
<name>A0A2Z5Y2F2_9ENTE</name>
<keyword evidence="5 6" id="KW-0472">Membrane</keyword>
<comment type="subcellular location">
    <subcellularLocation>
        <location evidence="1">Cell membrane</location>
        <topology evidence="1">Multi-pass membrane protein</topology>
    </subcellularLocation>
</comment>
<reference evidence="8 9" key="1">
    <citation type="submission" date="2018-01" db="EMBL/GenBank/DDBJ databases">
        <title>Whole genome sequence of Melissococcus plutonius DAT561.</title>
        <authorList>
            <person name="Okumura K."/>
            <person name="Takamatsu D."/>
            <person name="Okura M."/>
        </authorList>
    </citation>
    <scope>NUCLEOTIDE SEQUENCE [LARGE SCALE GENOMIC DNA]</scope>
    <source>
        <strain evidence="8 9">DAT561</strain>
    </source>
</reference>
<dbReference type="Pfam" id="PF12698">
    <property type="entry name" value="ABC2_membrane_3"/>
    <property type="match status" value="1"/>
</dbReference>
<dbReference type="Proteomes" id="UP000269226">
    <property type="component" value="Chromosome"/>
</dbReference>
<evidence type="ECO:0000256" key="4">
    <source>
        <dbReference type="ARBA" id="ARBA00022989"/>
    </source>
</evidence>
<feature type="transmembrane region" description="Helical" evidence="6">
    <location>
        <begin position="226"/>
        <end position="253"/>
    </location>
</feature>
<feature type="transmembrane region" description="Helical" evidence="6">
    <location>
        <begin position="181"/>
        <end position="205"/>
    </location>
</feature>
<dbReference type="GO" id="GO:0005886">
    <property type="term" value="C:plasma membrane"/>
    <property type="evidence" value="ECO:0007669"/>
    <property type="project" value="UniProtKB-SubCell"/>
</dbReference>
<evidence type="ECO:0000313" key="8">
    <source>
        <dbReference type="EMBL" id="BBC61062.1"/>
    </source>
</evidence>
<accession>A0A2Z5Y2F2</accession>
<dbReference type="AlphaFoldDB" id="A0A2Z5Y2F2"/>
<feature type="transmembrane region" description="Helical" evidence="6">
    <location>
        <begin position="315"/>
        <end position="332"/>
    </location>
</feature>
<protein>
    <submittedName>
        <fullName evidence="8">ABC transporter, permease protein</fullName>
    </submittedName>
</protein>
<feature type="transmembrane region" description="Helical" evidence="6">
    <location>
        <begin position="368"/>
        <end position="390"/>
    </location>
</feature>
<feature type="domain" description="ABC-2 type transporter transmembrane" evidence="7">
    <location>
        <begin position="20"/>
        <end position="386"/>
    </location>
</feature>
<sequence>MSKYWLITWDVYKKNTKSISFIIMILIPFILIGIVYGIQSFSNHFSEKNEIGIISTQSSITQYLPKITNKNYVFKRISKESIAEKKLKEKEIDAYLTIEMHKEKVVGKLYATQSLGSMKEAKINQYLNQIQFHLNANKLGLSNGQIASLNQTANFSKIRVSFDKDGKIQMNRDNTAVQTGLVYLISIFLIVIIITYSTIIAQEIASEKGTRIMEIILSSTRAQTHFYGKLTGIILMALTQFFIYILCFTLSYQKIKNIILIKEFISGLSINTFIGPLVIYTLFFTLIGTLSYAVLAALCGSLVSRPEDTAKAVQPVAYLGMIGYFTGIILGMTNPQNMIVRVTSYLPFFSSFTMPVRLATETATGIEAGVSCAILFLFTIFLTLFSAQLYKTNVLVYNEGGIWRSLKQSIFILSHEK</sequence>
<keyword evidence="2" id="KW-1003">Cell membrane</keyword>
<evidence type="ECO:0000256" key="6">
    <source>
        <dbReference type="SAM" id="Phobius"/>
    </source>
</evidence>
<proteinExistence type="predicted"/>
<evidence type="ECO:0000256" key="5">
    <source>
        <dbReference type="ARBA" id="ARBA00023136"/>
    </source>
</evidence>
<organism evidence="8 9">
    <name type="scientific">Melissococcus plutonius</name>
    <dbReference type="NCBI Taxonomy" id="33970"/>
    <lineage>
        <taxon>Bacteria</taxon>
        <taxon>Bacillati</taxon>
        <taxon>Bacillota</taxon>
        <taxon>Bacilli</taxon>
        <taxon>Lactobacillales</taxon>
        <taxon>Enterococcaceae</taxon>
        <taxon>Melissococcus</taxon>
    </lineage>
</organism>
<dbReference type="GeneID" id="57043501"/>
<gene>
    <name evidence="8" type="ORF">DAT561_0950</name>
</gene>
<dbReference type="PANTHER" id="PTHR30294">
    <property type="entry name" value="MEMBRANE COMPONENT OF ABC TRANSPORTER YHHJ-RELATED"/>
    <property type="match status" value="1"/>
</dbReference>
<evidence type="ECO:0000256" key="1">
    <source>
        <dbReference type="ARBA" id="ARBA00004651"/>
    </source>
</evidence>